<evidence type="ECO:0000256" key="2">
    <source>
        <dbReference type="ARBA" id="ARBA00023125"/>
    </source>
</evidence>
<accession>A0A543GCR6</accession>
<reference evidence="6 7" key="1">
    <citation type="submission" date="2019-06" db="EMBL/GenBank/DDBJ databases">
        <title>Sequencing the genomes of 1000 actinobacteria strains.</title>
        <authorList>
            <person name="Klenk H.-P."/>
        </authorList>
    </citation>
    <scope>NUCLEOTIDE SEQUENCE [LARGE SCALE GENOMIC DNA]</scope>
    <source>
        <strain evidence="6 7">DSM 45511</strain>
    </source>
</reference>
<keyword evidence="1" id="KW-0805">Transcription regulation</keyword>
<dbReference type="InterPro" id="IPR036390">
    <property type="entry name" value="WH_DNA-bd_sf"/>
</dbReference>
<proteinExistence type="predicted"/>
<dbReference type="SMART" id="SM00346">
    <property type="entry name" value="HTH_ICLR"/>
    <property type="match status" value="1"/>
</dbReference>
<keyword evidence="3" id="KW-0804">Transcription</keyword>
<protein>
    <submittedName>
        <fullName evidence="6">IclR family transcriptional regulator</fullName>
    </submittedName>
</protein>
<dbReference type="PROSITE" id="PS51077">
    <property type="entry name" value="HTH_ICLR"/>
    <property type="match status" value="1"/>
</dbReference>
<dbReference type="Pfam" id="PF01614">
    <property type="entry name" value="IclR_C"/>
    <property type="match status" value="1"/>
</dbReference>
<dbReference type="Gene3D" id="1.10.10.10">
    <property type="entry name" value="Winged helix-like DNA-binding domain superfamily/Winged helix DNA-binding domain"/>
    <property type="match status" value="1"/>
</dbReference>
<dbReference type="EMBL" id="VFPH01000001">
    <property type="protein sequence ID" value="TQM43824.1"/>
    <property type="molecule type" value="Genomic_DNA"/>
</dbReference>
<comment type="caution">
    <text evidence="6">The sequence shown here is derived from an EMBL/GenBank/DDBJ whole genome shotgun (WGS) entry which is preliminary data.</text>
</comment>
<dbReference type="PANTHER" id="PTHR30136:SF24">
    <property type="entry name" value="HTH-TYPE TRANSCRIPTIONAL REPRESSOR ALLR"/>
    <property type="match status" value="1"/>
</dbReference>
<dbReference type="SUPFAM" id="SSF55781">
    <property type="entry name" value="GAF domain-like"/>
    <property type="match status" value="1"/>
</dbReference>
<dbReference type="OrthoDB" id="7274111at2"/>
<evidence type="ECO:0000259" key="4">
    <source>
        <dbReference type="PROSITE" id="PS51077"/>
    </source>
</evidence>
<name>A0A543GCR6_9PSEU</name>
<gene>
    <name evidence="6" type="ORF">FB388_1176</name>
</gene>
<dbReference type="PROSITE" id="PS51078">
    <property type="entry name" value="ICLR_ED"/>
    <property type="match status" value="1"/>
</dbReference>
<dbReference type="SUPFAM" id="SSF46785">
    <property type="entry name" value="Winged helix' DNA-binding domain"/>
    <property type="match status" value="1"/>
</dbReference>
<evidence type="ECO:0000256" key="3">
    <source>
        <dbReference type="ARBA" id="ARBA00023163"/>
    </source>
</evidence>
<dbReference type="InterPro" id="IPR029016">
    <property type="entry name" value="GAF-like_dom_sf"/>
</dbReference>
<evidence type="ECO:0000256" key="1">
    <source>
        <dbReference type="ARBA" id="ARBA00023015"/>
    </source>
</evidence>
<dbReference type="InterPro" id="IPR050707">
    <property type="entry name" value="HTH_MetabolicPath_Reg"/>
</dbReference>
<evidence type="ECO:0000313" key="6">
    <source>
        <dbReference type="EMBL" id="TQM43824.1"/>
    </source>
</evidence>
<dbReference type="GO" id="GO:0003700">
    <property type="term" value="F:DNA-binding transcription factor activity"/>
    <property type="evidence" value="ECO:0007669"/>
    <property type="project" value="TreeGrafter"/>
</dbReference>
<feature type="domain" description="HTH iclR-type" evidence="4">
    <location>
        <begin position="16"/>
        <end position="79"/>
    </location>
</feature>
<dbReference type="GO" id="GO:0045892">
    <property type="term" value="P:negative regulation of DNA-templated transcription"/>
    <property type="evidence" value="ECO:0007669"/>
    <property type="project" value="TreeGrafter"/>
</dbReference>
<evidence type="ECO:0000259" key="5">
    <source>
        <dbReference type="PROSITE" id="PS51078"/>
    </source>
</evidence>
<keyword evidence="2" id="KW-0238">DNA-binding</keyword>
<dbReference type="PANTHER" id="PTHR30136">
    <property type="entry name" value="HELIX-TURN-HELIX TRANSCRIPTIONAL REGULATOR, ICLR FAMILY"/>
    <property type="match status" value="1"/>
</dbReference>
<dbReference type="Pfam" id="PF09339">
    <property type="entry name" value="HTH_IclR"/>
    <property type="match status" value="1"/>
</dbReference>
<dbReference type="AlphaFoldDB" id="A0A543GCR6"/>
<dbReference type="Proteomes" id="UP000319818">
    <property type="component" value="Unassembled WGS sequence"/>
</dbReference>
<dbReference type="Gene3D" id="3.30.450.40">
    <property type="match status" value="1"/>
</dbReference>
<dbReference type="InterPro" id="IPR014757">
    <property type="entry name" value="Tscrpt_reg_IclR_C"/>
</dbReference>
<dbReference type="InterPro" id="IPR005471">
    <property type="entry name" value="Tscrpt_reg_IclR_N"/>
</dbReference>
<evidence type="ECO:0000313" key="7">
    <source>
        <dbReference type="Proteomes" id="UP000319818"/>
    </source>
</evidence>
<dbReference type="RefSeq" id="WP_142102631.1">
    <property type="nucleotide sequence ID" value="NZ_VFPH01000001.1"/>
</dbReference>
<dbReference type="GO" id="GO:0003677">
    <property type="term" value="F:DNA binding"/>
    <property type="evidence" value="ECO:0007669"/>
    <property type="project" value="UniProtKB-KW"/>
</dbReference>
<dbReference type="InterPro" id="IPR036388">
    <property type="entry name" value="WH-like_DNA-bd_sf"/>
</dbReference>
<feature type="domain" description="IclR-ED" evidence="5">
    <location>
        <begin position="80"/>
        <end position="262"/>
    </location>
</feature>
<sequence>MSDSARHGREAAPSQVQSVDRAIAILYLLAERGRDGAGVTEMAAELGVHKSTAFRLIEALENGDLVEQLEERGKYHLGRGIVRLAGATTAQLELTTESRPVCRLLAAELGETVNLAIADTGEVTNILQEYGSSAISGRNWTGQRTPLHATASGKVLLAWADDDTVKQALAGDLIEYTPRTITDAAALEAELTRVRTRGWASTAEELEVGLNAVAAPVHSSAGDVVAAVGASGPSYRLTVESFPEVAAHLLAGAREISSRLGYFGATRR</sequence>
<keyword evidence="7" id="KW-1185">Reference proteome</keyword>
<organism evidence="6 7">
    <name type="scientific">Pseudonocardia cypriaca</name>
    <dbReference type="NCBI Taxonomy" id="882449"/>
    <lineage>
        <taxon>Bacteria</taxon>
        <taxon>Bacillati</taxon>
        <taxon>Actinomycetota</taxon>
        <taxon>Actinomycetes</taxon>
        <taxon>Pseudonocardiales</taxon>
        <taxon>Pseudonocardiaceae</taxon>
        <taxon>Pseudonocardia</taxon>
    </lineage>
</organism>